<feature type="region of interest" description="Disordered" evidence="1">
    <location>
        <begin position="374"/>
        <end position="396"/>
    </location>
</feature>
<accession>A0AAD6YWQ2</accession>
<sequence>MVAPIRAAILNQRDNIIKAQVGAEANTHKIKTLEKDTIYYCNLVESNAWWDKLQKSVIPDLEHICCLTNIAQSNHVRPDQFLLALGGLFLHFHQKSAEHSLGQHMCKHVKKCCKELDQVVFVLTLVLNPSEKLSRFGDKAQIDVLKISTELITLFKRMNSRPTKNALTAKQQAKFDTEQKDTVQKSYDELHGDNLIGFWEMLKMRKDVISFVNFALQLLHLVVNQARLEHWFSDFLNKKNKKRNRLGLAKMAQQAKKLLSVPRDTDNSDNEGGKTSVVVQTSSAWRKQVAEWQAEMRELDMVFTCEGVADKDKDLPSSIPLPPLNSVSTCHCAPCSWFPTTLASLFGGVVENLFTLACRERVVSEESLYMELLAAEHSDEEPDVGAQEGSGDDYEG</sequence>
<reference evidence="2" key="1">
    <citation type="submission" date="2023-03" db="EMBL/GenBank/DDBJ databases">
        <title>Massive genome expansion in bonnet fungi (Mycena s.s.) driven by repeated elements and novel gene families across ecological guilds.</title>
        <authorList>
            <consortium name="Lawrence Berkeley National Laboratory"/>
            <person name="Harder C.B."/>
            <person name="Miyauchi S."/>
            <person name="Viragh M."/>
            <person name="Kuo A."/>
            <person name="Thoen E."/>
            <person name="Andreopoulos B."/>
            <person name="Lu D."/>
            <person name="Skrede I."/>
            <person name="Drula E."/>
            <person name="Henrissat B."/>
            <person name="Morin E."/>
            <person name="Kohler A."/>
            <person name="Barry K."/>
            <person name="LaButti K."/>
            <person name="Morin E."/>
            <person name="Salamov A."/>
            <person name="Lipzen A."/>
            <person name="Mereny Z."/>
            <person name="Hegedus B."/>
            <person name="Baldrian P."/>
            <person name="Stursova M."/>
            <person name="Weitz H."/>
            <person name="Taylor A."/>
            <person name="Grigoriev I.V."/>
            <person name="Nagy L.G."/>
            <person name="Martin F."/>
            <person name="Kauserud H."/>
        </authorList>
    </citation>
    <scope>NUCLEOTIDE SEQUENCE</scope>
    <source>
        <strain evidence="2">CBHHK002</strain>
    </source>
</reference>
<dbReference type="Proteomes" id="UP001218218">
    <property type="component" value="Unassembled WGS sequence"/>
</dbReference>
<dbReference type="EMBL" id="JARIHO010000164">
    <property type="protein sequence ID" value="KAJ7300515.1"/>
    <property type="molecule type" value="Genomic_DNA"/>
</dbReference>
<dbReference type="AlphaFoldDB" id="A0AAD6YWQ2"/>
<comment type="caution">
    <text evidence="2">The sequence shown here is derived from an EMBL/GenBank/DDBJ whole genome shotgun (WGS) entry which is preliminary data.</text>
</comment>
<evidence type="ECO:0000256" key="1">
    <source>
        <dbReference type="SAM" id="MobiDB-lite"/>
    </source>
</evidence>
<gene>
    <name evidence="2" type="ORF">DFH08DRAFT_828403</name>
</gene>
<organism evidence="2 3">
    <name type="scientific">Mycena albidolilacea</name>
    <dbReference type="NCBI Taxonomy" id="1033008"/>
    <lineage>
        <taxon>Eukaryota</taxon>
        <taxon>Fungi</taxon>
        <taxon>Dikarya</taxon>
        <taxon>Basidiomycota</taxon>
        <taxon>Agaricomycotina</taxon>
        <taxon>Agaricomycetes</taxon>
        <taxon>Agaricomycetidae</taxon>
        <taxon>Agaricales</taxon>
        <taxon>Marasmiineae</taxon>
        <taxon>Mycenaceae</taxon>
        <taxon>Mycena</taxon>
    </lineage>
</organism>
<protein>
    <submittedName>
        <fullName evidence="2">Uncharacterized protein</fullName>
    </submittedName>
</protein>
<name>A0AAD6YWQ2_9AGAR</name>
<evidence type="ECO:0000313" key="2">
    <source>
        <dbReference type="EMBL" id="KAJ7300515.1"/>
    </source>
</evidence>
<proteinExistence type="predicted"/>
<evidence type="ECO:0000313" key="3">
    <source>
        <dbReference type="Proteomes" id="UP001218218"/>
    </source>
</evidence>
<keyword evidence="3" id="KW-1185">Reference proteome</keyword>